<evidence type="ECO:0000313" key="11">
    <source>
        <dbReference type="Proteomes" id="UP000199518"/>
    </source>
</evidence>
<feature type="domain" description="MobA-like NTP transferase" evidence="9">
    <location>
        <begin position="6"/>
        <end position="135"/>
    </location>
</feature>
<keyword evidence="5" id="KW-0012">Acyltransferase</keyword>
<reference evidence="11" key="1">
    <citation type="submission" date="2016-10" db="EMBL/GenBank/DDBJ databases">
        <authorList>
            <person name="Varghese N."/>
            <person name="Submissions S."/>
        </authorList>
    </citation>
    <scope>NUCLEOTIDE SEQUENCE [LARGE SCALE GENOMIC DNA]</scope>
    <source>
        <strain evidence="11">DSM 26348</strain>
    </source>
</reference>
<organism evidence="10 11">
    <name type="scientific">Planctomicrobium piriforme</name>
    <dbReference type="NCBI Taxonomy" id="1576369"/>
    <lineage>
        <taxon>Bacteria</taxon>
        <taxon>Pseudomonadati</taxon>
        <taxon>Planctomycetota</taxon>
        <taxon>Planctomycetia</taxon>
        <taxon>Planctomycetales</taxon>
        <taxon>Planctomycetaceae</taxon>
        <taxon>Planctomicrobium</taxon>
    </lineage>
</organism>
<evidence type="ECO:0000256" key="4">
    <source>
        <dbReference type="ARBA" id="ARBA00022695"/>
    </source>
</evidence>
<evidence type="ECO:0000256" key="5">
    <source>
        <dbReference type="ARBA" id="ARBA00023315"/>
    </source>
</evidence>
<evidence type="ECO:0000256" key="2">
    <source>
        <dbReference type="ARBA" id="ARBA00007947"/>
    </source>
</evidence>
<dbReference type="SUPFAM" id="SSF53448">
    <property type="entry name" value="Nucleotide-diphospho-sugar transferases"/>
    <property type="match status" value="1"/>
</dbReference>
<evidence type="ECO:0000259" key="9">
    <source>
        <dbReference type="Pfam" id="PF12804"/>
    </source>
</evidence>
<dbReference type="InterPro" id="IPR029044">
    <property type="entry name" value="Nucleotide-diphossugar_trans"/>
</dbReference>
<dbReference type="GO" id="GO:0003977">
    <property type="term" value="F:UDP-N-acetylglucosamine diphosphorylase activity"/>
    <property type="evidence" value="ECO:0007669"/>
    <property type="project" value="UniProtKB-EC"/>
</dbReference>
<keyword evidence="4" id="KW-0548">Nucleotidyltransferase</keyword>
<comment type="catalytic activity">
    <reaction evidence="6">
        <text>alpha-D-glucosamine 1-phosphate + acetyl-CoA = N-acetyl-alpha-D-glucosamine 1-phosphate + CoA + H(+)</text>
        <dbReference type="Rhea" id="RHEA:13725"/>
        <dbReference type="ChEBI" id="CHEBI:15378"/>
        <dbReference type="ChEBI" id="CHEBI:57287"/>
        <dbReference type="ChEBI" id="CHEBI:57288"/>
        <dbReference type="ChEBI" id="CHEBI:57776"/>
        <dbReference type="ChEBI" id="CHEBI:58516"/>
        <dbReference type="EC" id="2.3.1.157"/>
    </reaction>
</comment>
<dbReference type="AlphaFoldDB" id="A0A1I3L4W0"/>
<dbReference type="EMBL" id="FOQD01000012">
    <property type="protein sequence ID" value="SFI79757.1"/>
    <property type="molecule type" value="Genomic_DNA"/>
</dbReference>
<keyword evidence="11" id="KW-1185">Reference proteome</keyword>
<dbReference type="PANTHER" id="PTHR43584:SF3">
    <property type="entry name" value="BIFUNCTIONAL PROTEIN GLMU"/>
    <property type="match status" value="1"/>
</dbReference>
<evidence type="ECO:0000256" key="3">
    <source>
        <dbReference type="ARBA" id="ARBA00022679"/>
    </source>
</evidence>
<comment type="similarity">
    <text evidence="2">In the N-terminal section; belongs to the N-acetylglucosamine-1-phosphate uridyltransferase family.</text>
</comment>
<evidence type="ECO:0000256" key="6">
    <source>
        <dbReference type="ARBA" id="ARBA00048247"/>
    </source>
</evidence>
<keyword evidence="3 10" id="KW-0808">Transferase</keyword>
<accession>A0A1I3L4W0</accession>
<dbReference type="GO" id="GO:0019134">
    <property type="term" value="F:glucosamine-1-phosphate N-acetyltransferase activity"/>
    <property type="evidence" value="ECO:0007669"/>
    <property type="project" value="UniProtKB-EC"/>
</dbReference>
<dbReference type="PANTHER" id="PTHR43584">
    <property type="entry name" value="NUCLEOTIDYL TRANSFERASE"/>
    <property type="match status" value="1"/>
</dbReference>
<comment type="catalytic activity">
    <reaction evidence="7">
        <text>N-acetyl-alpha-D-glucosamine 1-phosphate + UTP + H(+) = UDP-N-acetyl-alpha-D-glucosamine + diphosphate</text>
        <dbReference type="Rhea" id="RHEA:13509"/>
        <dbReference type="ChEBI" id="CHEBI:15378"/>
        <dbReference type="ChEBI" id="CHEBI:33019"/>
        <dbReference type="ChEBI" id="CHEBI:46398"/>
        <dbReference type="ChEBI" id="CHEBI:57705"/>
        <dbReference type="ChEBI" id="CHEBI:57776"/>
        <dbReference type="EC" id="2.7.7.23"/>
    </reaction>
</comment>
<dbReference type="Proteomes" id="UP000199518">
    <property type="component" value="Unassembled WGS sequence"/>
</dbReference>
<dbReference type="RefSeq" id="WP_092051920.1">
    <property type="nucleotide sequence ID" value="NZ_FOQD01000012.1"/>
</dbReference>
<dbReference type="InterPro" id="IPR025877">
    <property type="entry name" value="MobA-like_NTP_Trfase"/>
</dbReference>
<protein>
    <submittedName>
        <fullName evidence="10">Bifunctional UDP-N-acetylglucosamine pyrophosphorylase / Glucosamine-1-phosphate N-acetyltransferase</fullName>
    </submittedName>
</protein>
<comment type="function">
    <text evidence="8">Catalyzes the last two sequential reactions in the de novo biosynthetic pathway for UDP-N-acetylglucosamine (UDP-GlcNAc). The C-terminal domain catalyzes the transfer of acetyl group from acetyl coenzyme A to glucosamine-1-phosphate (GlcN-1-P) to produce N-acetylglucosamine-1-phosphate (GlcNAc-1-P), which is converted into UDP-GlcNAc by the transfer of uridine 5-monophosphate (from uridine 5-triphosphate), a reaction catalyzed by the N-terminal domain.</text>
</comment>
<dbReference type="InterPro" id="IPR050065">
    <property type="entry name" value="GlmU-like"/>
</dbReference>
<sequence length="245" mass="26235">MSDAVAIVLAAGKSKRMKSDLPKVLHPACGRPIVEYVLDAARQAGASKIVLVVGHQAELVQKSLAHHSDVQFALQTEQLGTGHAVMCTRELLGTHTGPLLILAGDTPLLQGPSLGGLLKVLKDEQAACVVGTARTENNAGLGRIVRDDKGAFLRIVEQRDATPEEQQITEINTGCFAFDGPALFAALDQVRPENAQGEYYLTDCAEILRKMGKKVLAACTLDIQEAMGVNTQEQLAEVEAVMRSR</sequence>
<evidence type="ECO:0000256" key="7">
    <source>
        <dbReference type="ARBA" id="ARBA00048493"/>
    </source>
</evidence>
<dbReference type="Gene3D" id="3.90.550.10">
    <property type="entry name" value="Spore Coat Polysaccharide Biosynthesis Protein SpsA, Chain A"/>
    <property type="match status" value="1"/>
</dbReference>
<evidence type="ECO:0000256" key="8">
    <source>
        <dbReference type="ARBA" id="ARBA00049628"/>
    </source>
</evidence>
<dbReference type="OrthoDB" id="9775031at2"/>
<evidence type="ECO:0000256" key="1">
    <source>
        <dbReference type="ARBA" id="ARBA00007707"/>
    </source>
</evidence>
<proteinExistence type="inferred from homology"/>
<dbReference type="Pfam" id="PF12804">
    <property type="entry name" value="NTP_transf_3"/>
    <property type="match status" value="1"/>
</dbReference>
<dbReference type="CDD" id="cd02540">
    <property type="entry name" value="GT2_GlmU_N_bac"/>
    <property type="match status" value="1"/>
</dbReference>
<comment type="similarity">
    <text evidence="1">In the C-terminal section; belongs to the transferase hexapeptide repeat family.</text>
</comment>
<dbReference type="STRING" id="1576369.SAMN05421753_112140"/>
<evidence type="ECO:0000313" key="10">
    <source>
        <dbReference type="EMBL" id="SFI79757.1"/>
    </source>
</evidence>
<name>A0A1I3L4W0_9PLAN</name>
<gene>
    <name evidence="10" type="ORF">SAMN05421753_112140</name>
</gene>